<comment type="caution">
    <text evidence="3">The sequence shown here is derived from an EMBL/GenBank/DDBJ whole genome shotgun (WGS) entry which is preliminary data.</text>
</comment>
<dbReference type="Gene3D" id="3.90.1200.10">
    <property type="match status" value="1"/>
</dbReference>
<dbReference type="InterPro" id="IPR002575">
    <property type="entry name" value="Aminoglycoside_PTrfase"/>
</dbReference>
<dbReference type="SUPFAM" id="SSF56112">
    <property type="entry name" value="Protein kinase-like (PK-like)"/>
    <property type="match status" value="1"/>
</dbReference>
<reference evidence="3" key="1">
    <citation type="submission" date="2021-03" db="EMBL/GenBank/DDBJ databases">
        <authorList>
            <person name="Tagirdzhanova G."/>
        </authorList>
    </citation>
    <scope>NUCLEOTIDE SEQUENCE</scope>
</reference>
<dbReference type="PANTHER" id="PTHR21310">
    <property type="entry name" value="AMINOGLYCOSIDE PHOSPHOTRANSFERASE-RELATED-RELATED"/>
    <property type="match status" value="1"/>
</dbReference>
<dbReference type="InterPro" id="IPR011009">
    <property type="entry name" value="Kinase-like_dom_sf"/>
</dbReference>
<protein>
    <recommendedName>
        <fullName evidence="2">Aminoglycoside phosphotransferase domain-containing protein</fullName>
    </recommendedName>
</protein>
<keyword evidence="4" id="KW-1185">Reference proteome</keyword>
<accession>A0A8H3EBR9</accession>
<dbReference type="PANTHER" id="PTHR21310:SF56">
    <property type="entry name" value="AMINOGLYCOSIDE PHOSPHOTRANSFERASE DOMAIN-CONTAINING PROTEIN"/>
    <property type="match status" value="1"/>
</dbReference>
<dbReference type="InterPro" id="IPR051678">
    <property type="entry name" value="AGP_Transferase"/>
</dbReference>
<evidence type="ECO:0000313" key="4">
    <source>
        <dbReference type="Proteomes" id="UP000664521"/>
    </source>
</evidence>
<evidence type="ECO:0000259" key="2">
    <source>
        <dbReference type="Pfam" id="PF01636"/>
    </source>
</evidence>
<evidence type="ECO:0000256" key="1">
    <source>
        <dbReference type="SAM" id="MobiDB-lite"/>
    </source>
</evidence>
<feature type="compositionally biased region" description="Low complexity" evidence="1">
    <location>
        <begin position="22"/>
        <end position="33"/>
    </location>
</feature>
<dbReference type="Proteomes" id="UP000664521">
    <property type="component" value="Unassembled WGS sequence"/>
</dbReference>
<evidence type="ECO:0000313" key="3">
    <source>
        <dbReference type="EMBL" id="CAF9903946.1"/>
    </source>
</evidence>
<dbReference type="AlphaFoldDB" id="A0A8H3EBR9"/>
<dbReference type="Pfam" id="PF01636">
    <property type="entry name" value="APH"/>
    <property type="match status" value="1"/>
</dbReference>
<dbReference type="EMBL" id="CAJPDS010000002">
    <property type="protein sequence ID" value="CAF9903946.1"/>
    <property type="molecule type" value="Genomic_DNA"/>
</dbReference>
<gene>
    <name evidence="3" type="ORF">HETSPECPRED_003253</name>
</gene>
<feature type="domain" description="Aminoglycoside phosphotransferase" evidence="2">
    <location>
        <begin position="126"/>
        <end position="354"/>
    </location>
</feature>
<feature type="region of interest" description="Disordered" evidence="1">
    <location>
        <begin position="1"/>
        <end position="42"/>
    </location>
</feature>
<dbReference type="PROSITE" id="PS51257">
    <property type="entry name" value="PROKAR_LIPOPROTEIN"/>
    <property type="match status" value="1"/>
</dbReference>
<name>A0A8H3EBR9_9LECA</name>
<proteinExistence type="predicted"/>
<organism evidence="3 4">
    <name type="scientific">Heterodermia speciosa</name>
    <dbReference type="NCBI Taxonomy" id="116794"/>
    <lineage>
        <taxon>Eukaryota</taxon>
        <taxon>Fungi</taxon>
        <taxon>Dikarya</taxon>
        <taxon>Ascomycota</taxon>
        <taxon>Pezizomycotina</taxon>
        <taxon>Lecanoromycetes</taxon>
        <taxon>OSLEUM clade</taxon>
        <taxon>Lecanoromycetidae</taxon>
        <taxon>Caliciales</taxon>
        <taxon>Physciaceae</taxon>
        <taxon>Heterodermia</taxon>
    </lineage>
</organism>
<sequence length="462" mass="52575">MDSNKGPGSPANENENLDARSNRSNSSSIASVSGCSDHSDTSTLRYDQESWSIYRERVEQLCEELWPAQKTFKARLADSKLITRLRAVRVLRKILPPSQKPMIERMEGGDYNRITGITLPSSHKNKPRQLILRAPRAKELAHPERDVAVLKYIRQKSSIPVATVAAWDYSCNNPLESPYVLQNRVEGQDLDKLWPTLTHAQRRTVAIEVGGAIRKLLSLETNTPGLLGLLARDGTPHAVDPFELKDCLGEIFDEPEYTLPERQTTSEFLTAQFHRWRAVDLERSAGEVSNDIKLWDRLLETVREMNDVNLFPPDLGNCLCHVDLHPRNIMVAIQPDKTLKVTAILDWDEAVFAPKFVNCIPPLFLWRDDGEDRVDENGIDPWPYELGGADDPVSEQRRELKRLFEEAAGPDYRALAYEERFRLGRVLFRLATTGLVSSQNTRAAEKVLTDWYRRVHRDGVKS</sequence>
<dbReference type="OrthoDB" id="10003767at2759"/>